<sequence length="120" mass="12637">MMRQLARALGLSFALLAVPAAAQARSPSLPVPDNSGLRDPSAIRNAIVIERRSLPPQLRVQVDSTVAQTSPDDLQQLRRSIETIPAATRALQASGTSSAAIIAVALDEDGDLTLIAEESI</sequence>
<feature type="signal peptide" evidence="1">
    <location>
        <begin position="1"/>
        <end position="24"/>
    </location>
</feature>
<evidence type="ECO:0000313" key="3">
    <source>
        <dbReference type="Proteomes" id="UP001596053"/>
    </source>
</evidence>
<organism evidence="2 3">
    <name type="scientific">Bosea eneae</name>
    <dbReference type="NCBI Taxonomy" id="151454"/>
    <lineage>
        <taxon>Bacteria</taxon>
        <taxon>Pseudomonadati</taxon>
        <taxon>Pseudomonadota</taxon>
        <taxon>Alphaproteobacteria</taxon>
        <taxon>Hyphomicrobiales</taxon>
        <taxon>Boseaceae</taxon>
        <taxon>Bosea</taxon>
    </lineage>
</organism>
<keyword evidence="3" id="KW-1185">Reference proteome</keyword>
<keyword evidence="1" id="KW-0732">Signal</keyword>
<comment type="caution">
    <text evidence="2">The sequence shown here is derived from an EMBL/GenBank/DDBJ whole genome shotgun (WGS) entry which is preliminary data.</text>
</comment>
<name>A0ABW0IKX3_9HYPH</name>
<dbReference type="Proteomes" id="UP001596053">
    <property type="component" value="Unassembled WGS sequence"/>
</dbReference>
<evidence type="ECO:0000256" key="1">
    <source>
        <dbReference type="SAM" id="SignalP"/>
    </source>
</evidence>
<dbReference type="EMBL" id="JBHSLW010000005">
    <property type="protein sequence ID" value="MFC5418707.1"/>
    <property type="molecule type" value="Genomic_DNA"/>
</dbReference>
<proteinExistence type="predicted"/>
<protein>
    <submittedName>
        <fullName evidence="2">Uncharacterized protein</fullName>
    </submittedName>
</protein>
<feature type="chain" id="PRO_5046046035" evidence="1">
    <location>
        <begin position="25"/>
        <end position="120"/>
    </location>
</feature>
<gene>
    <name evidence="2" type="ORF">ACFPOB_03930</name>
</gene>
<reference evidence="3" key="1">
    <citation type="journal article" date="2019" name="Int. J. Syst. Evol. Microbiol.">
        <title>The Global Catalogue of Microorganisms (GCM) 10K type strain sequencing project: providing services to taxonomists for standard genome sequencing and annotation.</title>
        <authorList>
            <consortium name="The Broad Institute Genomics Platform"/>
            <consortium name="The Broad Institute Genome Sequencing Center for Infectious Disease"/>
            <person name="Wu L."/>
            <person name="Ma J."/>
        </authorList>
    </citation>
    <scope>NUCLEOTIDE SEQUENCE [LARGE SCALE GENOMIC DNA]</scope>
    <source>
        <strain evidence="3">NCAIM B.01391</strain>
    </source>
</reference>
<accession>A0ABW0IKX3</accession>
<evidence type="ECO:0000313" key="2">
    <source>
        <dbReference type="EMBL" id="MFC5418707.1"/>
    </source>
</evidence>